<dbReference type="AlphaFoldDB" id="A0A8J3V0M7"/>
<proteinExistence type="predicted"/>
<sequence length="107" mass="11490">MPARLLGRDQELYGAYDRLNAEAEFRTGSALPLLATGIACYMQVDPSVGTSIITGAALVFVSGMKRASEASLLLLEAIRAGRLESSVLEDAQGIVDRWEKVIGDAYK</sequence>
<organism evidence="1 2">
    <name type="scientific">Planotetraspora thailandica</name>
    <dbReference type="NCBI Taxonomy" id="487172"/>
    <lineage>
        <taxon>Bacteria</taxon>
        <taxon>Bacillati</taxon>
        <taxon>Actinomycetota</taxon>
        <taxon>Actinomycetes</taxon>
        <taxon>Streptosporangiales</taxon>
        <taxon>Streptosporangiaceae</taxon>
        <taxon>Planotetraspora</taxon>
    </lineage>
</organism>
<accession>A0A8J3V0M7</accession>
<reference evidence="1" key="1">
    <citation type="submission" date="2021-01" db="EMBL/GenBank/DDBJ databases">
        <title>Whole genome shotgun sequence of Planotetraspora thailandica NBRC 104271.</title>
        <authorList>
            <person name="Komaki H."/>
            <person name="Tamura T."/>
        </authorList>
    </citation>
    <scope>NUCLEOTIDE SEQUENCE</scope>
    <source>
        <strain evidence="1">NBRC 104271</strain>
    </source>
</reference>
<evidence type="ECO:0000313" key="1">
    <source>
        <dbReference type="EMBL" id="GII54461.1"/>
    </source>
</evidence>
<keyword evidence="2" id="KW-1185">Reference proteome</keyword>
<gene>
    <name evidence="1" type="ORF">Pth03_28500</name>
</gene>
<evidence type="ECO:0000313" key="2">
    <source>
        <dbReference type="Proteomes" id="UP000605992"/>
    </source>
</evidence>
<name>A0A8J3V0M7_9ACTN</name>
<protein>
    <submittedName>
        <fullName evidence="1">Uncharacterized protein</fullName>
    </submittedName>
</protein>
<dbReference type="Proteomes" id="UP000605992">
    <property type="component" value="Unassembled WGS sequence"/>
</dbReference>
<dbReference type="EMBL" id="BOOR01000018">
    <property type="protein sequence ID" value="GII54461.1"/>
    <property type="molecule type" value="Genomic_DNA"/>
</dbReference>
<comment type="caution">
    <text evidence="1">The sequence shown here is derived from an EMBL/GenBank/DDBJ whole genome shotgun (WGS) entry which is preliminary data.</text>
</comment>